<dbReference type="InterPro" id="IPR050366">
    <property type="entry name" value="BP-dependent_transpt_permease"/>
</dbReference>
<keyword evidence="4 10" id="KW-0812">Transmembrane</keyword>
<evidence type="ECO:0000259" key="12">
    <source>
        <dbReference type="PROSITE" id="PS50928"/>
    </source>
</evidence>
<feature type="region of interest" description="Disordered" evidence="11">
    <location>
        <begin position="1"/>
        <end position="21"/>
    </location>
</feature>
<dbReference type="SUPFAM" id="SSF161098">
    <property type="entry name" value="MetI-like"/>
    <property type="match status" value="1"/>
</dbReference>
<feature type="transmembrane region" description="Helical" evidence="10">
    <location>
        <begin position="154"/>
        <end position="172"/>
    </location>
</feature>
<evidence type="ECO:0000256" key="10">
    <source>
        <dbReference type="RuleBase" id="RU363032"/>
    </source>
</evidence>
<keyword evidence="8 10" id="KW-0472">Membrane</keyword>
<dbReference type="RefSeq" id="WP_205121767.1">
    <property type="nucleotide sequence ID" value="NZ_JAFBCM010000001.1"/>
</dbReference>
<evidence type="ECO:0000256" key="9">
    <source>
        <dbReference type="ARBA" id="ARBA00024202"/>
    </source>
</evidence>
<comment type="caution">
    <text evidence="13">The sequence shown here is derived from an EMBL/GenBank/DDBJ whole genome shotgun (WGS) entry which is preliminary data.</text>
</comment>
<feature type="domain" description="ABC transmembrane type-1" evidence="12">
    <location>
        <begin position="115"/>
        <end position="304"/>
    </location>
</feature>
<dbReference type="Proteomes" id="UP001595699">
    <property type="component" value="Unassembled WGS sequence"/>
</dbReference>
<evidence type="ECO:0000256" key="2">
    <source>
        <dbReference type="ARBA" id="ARBA00022448"/>
    </source>
</evidence>
<protein>
    <submittedName>
        <fullName evidence="13">ABC transporter permease</fullName>
    </submittedName>
</protein>
<dbReference type="Gene3D" id="1.10.3720.10">
    <property type="entry name" value="MetI-like"/>
    <property type="match status" value="1"/>
</dbReference>
<keyword evidence="5" id="KW-0571">Peptide transport</keyword>
<evidence type="ECO:0000313" key="13">
    <source>
        <dbReference type="EMBL" id="MFC3765707.1"/>
    </source>
</evidence>
<dbReference type="PANTHER" id="PTHR43386">
    <property type="entry name" value="OLIGOPEPTIDE TRANSPORT SYSTEM PERMEASE PROTEIN APPC"/>
    <property type="match status" value="1"/>
</dbReference>
<keyword evidence="6" id="KW-0653">Protein transport</keyword>
<reference evidence="14" key="1">
    <citation type="journal article" date="2019" name="Int. J. Syst. Evol. Microbiol.">
        <title>The Global Catalogue of Microorganisms (GCM) 10K type strain sequencing project: providing services to taxonomists for standard genome sequencing and annotation.</title>
        <authorList>
            <consortium name="The Broad Institute Genomics Platform"/>
            <consortium name="The Broad Institute Genome Sequencing Center for Infectious Disease"/>
            <person name="Wu L."/>
            <person name="Ma J."/>
        </authorList>
    </citation>
    <scope>NUCLEOTIDE SEQUENCE [LARGE SCALE GENOMIC DNA]</scope>
    <source>
        <strain evidence="14">CGMCC 4.7241</strain>
    </source>
</reference>
<evidence type="ECO:0000256" key="6">
    <source>
        <dbReference type="ARBA" id="ARBA00022927"/>
    </source>
</evidence>
<feature type="transmembrane region" description="Helical" evidence="10">
    <location>
        <begin position="281"/>
        <end position="304"/>
    </location>
</feature>
<comment type="subcellular location">
    <subcellularLocation>
        <location evidence="1 10">Cell membrane</location>
        <topology evidence="1 10">Multi-pass membrane protein</topology>
    </subcellularLocation>
</comment>
<evidence type="ECO:0000256" key="5">
    <source>
        <dbReference type="ARBA" id="ARBA00022856"/>
    </source>
</evidence>
<keyword evidence="14" id="KW-1185">Reference proteome</keyword>
<evidence type="ECO:0000256" key="7">
    <source>
        <dbReference type="ARBA" id="ARBA00022989"/>
    </source>
</evidence>
<evidence type="ECO:0000256" key="3">
    <source>
        <dbReference type="ARBA" id="ARBA00022475"/>
    </source>
</evidence>
<dbReference type="EMBL" id="JBHRZH010000042">
    <property type="protein sequence ID" value="MFC3765707.1"/>
    <property type="molecule type" value="Genomic_DNA"/>
</dbReference>
<keyword evidence="3" id="KW-1003">Cell membrane</keyword>
<dbReference type="PANTHER" id="PTHR43386:SF24">
    <property type="entry name" value="OLIGOPEPTIDE TRANSPORT SYSTEM PERMEASE PROTEIN AMID"/>
    <property type="match status" value="1"/>
</dbReference>
<feature type="transmembrane region" description="Helical" evidence="10">
    <location>
        <begin position="178"/>
        <end position="197"/>
    </location>
</feature>
<keyword evidence="7 10" id="KW-1133">Transmembrane helix</keyword>
<dbReference type="InterPro" id="IPR025966">
    <property type="entry name" value="OppC_N"/>
</dbReference>
<gene>
    <name evidence="13" type="ORF">ACFOUW_33070</name>
</gene>
<feature type="transmembrane region" description="Helical" evidence="10">
    <location>
        <begin position="54"/>
        <end position="74"/>
    </location>
</feature>
<dbReference type="InterPro" id="IPR000515">
    <property type="entry name" value="MetI-like"/>
</dbReference>
<evidence type="ECO:0000256" key="8">
    <source>
        <dbReference type="ARBA" id="ARBA00023136"/>
    </source>
</evidence>
<dbReference type="InterPro" id="IPR035906">
    <property type="entry name" value="MetI-like_sf"/>
</dbReference>
<evidence type="ECO:0000313" key="14">
    <source>
        <dbReference type="Proteomes" id="UP001595699"/>
    </source>
</evidence>
<feature type="transmembrane region" description="Helical" evidence="10">
    <location>
        <begin position="117"/>
        <end position="142"/>
    </location>
</feature>
<comment type="similarity">
    <text evidence="9">Belongs to the binding-protein-dependent transport system permease family. OppBC subfamily.</text>
</comment>
<evidence type="ECO:0000256" key="11">
    <source>
        <dbReference type="SAM" id="MobiDB-lite"/>
    </source>
</evidence>
<dbReference type="Pfam" id="PF00528">
    <property type="entry name" value="BPD_transp_1"/>
    <property type="match status" value="1"/>
</dbReference>
<evidence type="ECO:0000256" key="4">
    <source>
        <dbReference type="ARBA" id="ARBA00022692"/>
    </source>
</evidence>
<accession>A0ABV7YKZ3</accession>
<evidence type="ECO:0000256" key="1">
    <source>
        <dbReference type="ARBA" id="ARBA00004651"/>
    </source>
</evidence>
<dbReference type="Pfam" id="PF12911">
    <property type="entry name" value="OppC_N"/>
    <property type="match status" value="1"/>
</dbReference>
<feature type="transmembrane region" description="Helical" evidence="10">
    <location>
        <begin position="232"/>
        <end position="261"/>
    </location>
</feature>
<proteinExistence type="inferred from homology"/>
<sequence length="317" mass="34986">MATNERRTKETQDSFEPSVFEPIGPLEHDAEQLTGAPIGFWRDAWRRLRRNRTALVSAGVIILVIALAAIGPYLTTDSPSQLSLDRQYERPSLEGAWFGTDQFGRSMWDRVWEGTRVSLYIAFLATVLDLGIGMFYGAISGYFGGKVDNVMQRVVEVLVGVPNLVVMILVMLVLEPGILTITIALVITGWTSSARLIRGQVLRLKEQDFFLASRVLGAGVGRLILRHLIPNVLYIVVITLMFTVPSAIFFEAFLSFIGLGIAPPEASLGSLINTGAETMRYYPYLLIVPAVVLSLLTVGFRLLGDGLRDALDPRLRS</sequence>
<organism evidence="13 14">
    <name type="scientific">Tenggerimyces flavus</name>
    <dbReference type="NCBI Taxonomy" id="1708749"/>
    <lineage>
        <taxon>Bacteria</taxon>
        <taxon>Bacillati</taxon>
        <taxon>Actinomycetota</taxon>
        <taxon>Actinomycetes</taxon>
        <taxon>Propionibacteriales</taxon>
        <taxon>Nocardioidaceae</taxon>
        <taxon>Tenggerimyces</taxon>
    </lineage>
</organism>
<name>A0ABV7YKZ3_9ACTN</name>
<keyword evidence="2 10" id="KW-0813">Transport</keyword>
<dbReference type="CDD" id="cd06261">
    <property type="entry name" value="TM_PBP2"/>
    <property type="match status" value="1"/>
</dbReference>
<feature type="compositionally biased region" description="Basic and acidic residues" evidence="11">
    <location>
        <begin position="1"/>
        <end position="12"/>
    </location>
</feature>
<dbReference type="PROSITE" id="PS50928">
    <property type="entry name" value="ABC_TM1"/>
    <property type="match status" value="1"/>
</dbReference>